<comment type="similarity">
    <text evidence="5">Belongs to the L2HGDH family.</text>
</comment>
<dbReference type="Proteomes" id="UP000580856">
    <property type="component" value="Unassembled WGS sequence"/>
</dbReference>
<dbReference type="EMBL" id="JAATJA010000002">
    <property type="protein sequence ID" value="NJB68858.1"/>
    <property type="molecule type" value="Genomic_DNA"/>
</dbReference>
<dbReference type="SUPFAM" id="SSF51905">
    <property type="entry name" value="FAD/NAD(P)-binding domain"/>
    <property type="match status" value="1"/>
</dbReference>
<organism evidence="7 8">
    <name type="scientific">Desulfobaculum xiamenense</name>
    <dbReference type="NCBI Taxonomy" id="995050"/>
    <lineage>
        <taxon>Bacteria</taxon>
        <taxon>Pseudomonadati</taxon>
        <taxon>Thermodesulfobacteriota</taxon>
        <taxon>Desulfovibrionia</taxon>
        <taxon>Desulfovibrionales</taxon>
        <taxon>Desulfovibrionaceae</taxon>
        <taxon>Desulfobaculum</taxon>
    </lineage>
</organism>
<keyword evidence="3" id="KW-0274">FAD</keyword>
<evidence type="ECO:0000256" key="5">
    <source>
        <dbReference type="ARBA" id="ARBA00037941"/>
    </source>
</evidence>
<dbReference type="GO" id="GO:0005737">
    <property type="term" value="C:cytoplasm"/>
    <property type="evidence" value="ECO:0007669"/>
    <property type="project" value="TreeGrafter"/>
</dbReference>
<dbReference type="PANTHER" id="PTHR43104:SF2">
    <property type="entry name" value="L-2-HYDROXYGLUTARATE DEHYDROGENASE, MITOCHONDRIAL"/>
    <property type="match status" value="1"/>
</dbReference>
<evidence type="ECO:0000256" key="3">
    <source>
        <dbReference type="ARBA" id="ARBA00022827"/>
    </source>
</evidence>
<dbReference type="GO" id="GO:0047545">
    <property type="term" value="F:(S)-2-hydroxyglutarate dehydrogenase activity"/>
    <property type="evidence" value="ECO:0007669"/>
    <property type="project" value="TreeGrafter"/>
</dbReference>
<evidence type="ECO:0000256" key="4">
    <source>
        <dbReference type="ARBA" id="ARBA00023002"/>
    </source>
</evidence>
<comment type="caution">
    <text evidence="7">The sequence shown here is derived from an EMBL/GenBank/DDBJ whole genome shotgun (WGS) entry which is preliminary data.</text>
</comment>
<name>A0A846QL03_9BACT</name>
<dbReference type="RefSeq" id="WP_167941893.1">
    <property type="nucleotide sequence ID" value="NZ_JAATJA010000002.1"/>
</dbReference>
<dbReference type="InterPro" id="IPR006076">
    <property type="entry name" value="FAD-dep_OxRdtase"/>
</dbReference>
<dbReference type="AlphaFoldDB" id="A0A846QL03"/>
<sequence length="399" mass="43180">MHKAQTVICGAGIMGLTIARELLSRGHGDILIIEKEPHTGAHASGRNSGVLHAGIYYAPGSARAKTCMEGNRLMREYCREKSLPLGENGKVIVTTAPEQLAVLDELHRRALANGADVRMVDEHELADIEPHAKTIDRALHSPRTAVVDPRAILKSLADDLTATGRVRLFLDTRAIGPRPDGRLDTTAGPVAFGHLINAMGAHADTLAHAFGIGLDYCFVPFKGAYRQLAPARAELVRGSIYPVPDIRNPFLGVHFTRGVHGDVYIGPTATPAFGRENYHGIDGIGREGLSILMRDATLFAANPKFRSLAVDEVRRMVFACFFREAQRLVKGLEPTDILPCAKVGIRPQLVDTRTNELVSDFLVLGTGNSTHILNSISPAFTSSMAFARIIADDHLPATV</sequence>
<dbReference type="Gene3D" id="3.30.9.10">
    <property type="entry name" value="D-Amino Acid Oxidase, subunit A, domain 2"/>
    <property type="match status" value="1"/>
</dbReference>
<proteinExistence type="inferred from homology"/>
<evidence type="ECO:0000256" key="1">
    <source>
        <dbReference type="ARBA" id="ARBA00001974"/>
    </source>
</evidence>
<evidence type="ECO:0000259" key="6">
    <source>
        <dbReference type="Pfam" id="PF01266"/>
    </source>
</evidence>
<accession>A0A846QL03</accession>
<dbReference type="NCBIfam" id="NF008726">
    <property type="entry name" value="PRK11728.1"/>
    <property type="match status" value="1"/>
</dbReference>
<keyword evidence="8" id="KW-1185">Reference proteome</keyword>
<keyword evidence="4" id="KW-0560">Oxidoreductase</keyword>
<dbReference type="Gene3D" id="3.50.50.60">
    <property type="entry name" value="FAD/NAD(P)-binding domain"/>
    <property type="match status" value="1"/>
</dbReference>
<evidence type="ECO:0000313" key="8">
    <source>
        <dbReference type="Proteomes" id="UP000580856"/>
    </source>
</evidence>
<feature type="domain" description="FAD dependent oxidoreductase" evidence="6">
    <location>
        <begin position="7"/>
        <end position="392"/>
    </location>
</feature>
<dbReference type="Pfam" id="PF01266">
    <property type="entry name" value="DAO"/>
    <property type="match status" value="1"/>
</dbReference>
<reference evidence="7 8" key="1">
    <citation type="submission" date="2020-03" db="EMBL/GenBank/DDBJ databases">
        <title>Genomic Encyclopedia of Type Strains, Phase IV (KMG-IV): sequencing the most valuable type-strain genomes for metagenomic binning, comparative biology and taxonomic classification.</title>
        <authorList>
            <person name="Goeker M."/>
        </authorList>
    </citation>
    <scope>NUCLEOTIDE SEQUENCE [LARGE SCALE GENOMIC DNA]</scope>
    <source>
        <strain evidence="7 8">DSM 24233</strain>
    </source>
</reference>
<keyword evidence="2" id="KW-0285">Flavoprotein</keyword>
<evidence type="ECO:0000313" key="7">
    <source>
        <dbReference type="EMBL" id="NJB68858.1"/>
    </source>
</evidence>
<evidence type="ECO:0000256" key="2">
    <source>
        <dbReference type="ARBA" id="ARBA00022630"/>
    </source>
</evidence>
<comment type="cofactor">
    <cofactor evidence="1">
        <name>FAD</name>
        <dbReference type="ChEBI" id="CHEBI:57692"/>
    </cofactor>
</comment>
<dbReference type="InterPro" id="IPR036188">
    <property type="entry name" value="FAD/NAD-bd_sf"/>
</dbReference>
<protein>
    <submittedName>
        <fullName evidence="7">L-2-hydroxyglutarate oxidase LhgO</fullName>
    </submittedName>
</protein>
<dbReference type="PANTHER" id="PTHR43104">
    <property type="entry name" value="L-2-HYDROXYGLUTARATE DEHYDROGENASE, MITOCHONDRIAL"/>
    <property type="match status" value="1"/>
</dbReference>
<gene>
    <name evidence="7" type="ORF">GGQ74_002531</name>
</gene>